<accession>A0ABV6XNG8</accession>
<keyword evidence="9" id="KW-1185">Reference proteome</keyword>
<keyword evidence="5 6" id="KW-0472">Membrane</keyword>
<dbReference type="Proteomes" id="UP001592581">
    <property type="component" value="Unassembled WGS sequence"/>
</dbReference>
<evidence type="ECO:0000256" key="5">
    <source>
        <dbReference type="ARBA" id="ARBA00023136"/>
    </source>
</evidence>
<feature type="domain" description="RDD" evidence="7">
    <location>
        <begin position="28"/>
        <end position="164"/>
    </location>
</feature>
<evidence type="ECO:0000313" key="8">
    <source>
        <dbReference type="EMBL" id="MFC1439781.1"/>
    </source>
</evidence>
<dbReference type="Pfam" id="PF06271">
    <property type="entry name" value="RDD"/>
    <property type="match status" value="1"/>
</dbReference>
<reference evidence="8 9" key="1">
    <citation type="submission" date="2024-06" db="EMBL/GenBank/DDBJ databases">
        <authorList>
            <person name="Lee S.D."/>
        </authorList>
    </citation>
    <scope>NUCLEOTIDE SEQUENCE [LARGE SCALE GENOMIC DNA]</scope>
    <source>
        <strain evidence="8 9">N1-10</strain>
    </source>
</reference>
<comment type="caution">
    <text evidence="8">The sequence shown here is derived from an EMBL/GenBank/DDBJ whole genome shotgun (WGS) entry which is preliminary data.</text>
</comment>
<feature type="transmembrane region" description="Helical" evidence="6">
    <location>
        <begin position="38"/>
        <end position="56"/>
    </location>
</feature>
<dbReference type="PANTHER" id="PTHR36115:SF6">
    <property type="entry name" value="PROLINE-RICH ANTIGEN HOMOLOG"/>
    <property type="match status" value="1"/>
</dbReference>
<keyword evidence="2" id="KW-1003">Cell membrane</keyword>
<evidence type="ECO:0000259" key="7">
    <source>
        <dbReference type="Pfam" id="PF06271"/>
    </source>
</evidence>
<dbReference type="EMBL" id="JBEUKS010000005">
    <property type="protein sequence ID" value="MFC1439781.1"/>
    <property type="molecule type" value="Genomic_DNA"/>
</dbReference>
<keyword evidence="3 6" id="KW-0812">Transmembrane</keyword>
<keyword evidence="4 6" id="KW-1133">Transmembrane helix</keyword>
<evidence type="ECO:0000256" key="2">
    <source>
        <dbReference type="ARBA" id="ARBA00022475"/>
    </source>
</evidence>
<protein>
    <submittedName>
        <fullName evidence="8">RDD family protein</fullName>
    </submittedName>
</protein>
<dbReference type="InterPro" id="IPR051791">
    <property type="entry name" value="Pra-immunoreactive"/>
</dbReference>
<feature type="transmembrane region" description="Helical" evidence="6">
    <location>
        <begin position="68"/>
        <end position="94"/>
    </location>
</feature>
<dbReference type="InterPro" id="IPR010432">
    <property type="entry name" value="RDD"/>
</dbReference>
<evidence type="ECO:0000256" key="4">
    <source>
        <dbReference type="ARBA" id="ARBA00022989"/>
    </source>
</evidence>
<dbReference type="RefSeq" id="WP_380565383.1">
    <property type="nucleotide sequence ID" value="NZ_JBEUKS010000005.1"/>
</dbReference>
<evidence type="ECO:0000256" key="6">
    <source>
        <dbReference type="SAM" id="Phobius"/>
    </source>
</evidence>
<sequence length="182" mass="19946">MNSGNWWEPGAIPARGDRRPRIPIPGLADWNARASASLIEISIAGGVITAYTWSLFLARPVFALVEAVALLVGVHLQPVFAFLSWGLAVAFLVWQSALRGSTGQSLGQRLMRIVTVDEDTGAPVGPARSLVRSVLHVLDIAPVFFGYVRPVFQYRRQTWADQICHTVVVKTETINAIAEEKK</sequence>
<evidence type="ECO:0000313" key="9">
    <source>
        <dbReference type="Proteomes" id="UP001592581"/>
    </source>
</evidence>
<gene>
    <name evidence="8" type="ORF">ABUW04_16105</name>
</gene>
<comment type="subcellular location">
    <subcellularLocation>
        <location evidence="1">Cell membrane</location>
        <topology evidence="1">Multi-pass membrane protein</topology>
    </subcellularLocation>
</comment>
<dbReference type="PANTHER" id="PTHR36115">
    <property type="entry name" value="PROLINE-RICH ANTIGEN HOMOLOG-RELATED"/>
    <property type="match status" value="1"/>
</dbReference>
<proteinExistence type="predicted"/>
<organism evidence="8 9">
    <name type="scientific">Streptacidiphilus jeojiensis</name>
    <dbReference type="NCBI Taxonomy" id="3229225"/>
    <lineage>
        <taxon>Bacteria</taxon>
        <taxon>Bacillati</taxon>
        <taxon>Actinomycetota</taxon>
        <taxon>Actinomycetes</taxon>
        <taxon>Kitasatosporales</taxon>
        <taxon>Streptomycetaceae</taxon>
        <taxon>Streptacidiphilus</taxon>
    </lineage>
</organism>
<evidence type="ECO:0000256" key="3">
    <source>
        <dbReference type="ARBA" id="ARBA00022692"/>
    </source>
</evidence>
<name>A0ABV6XNG8_9ACTN</name>
<evidence type="ECO:0000256" key="1">
    <source>
        <dbReference type="ARBA" id="ARBA00004651"/>
    </source>
</evidence>